<comment type="caution">
    <text evidence="2">The sequence shown here is derived from an EMBL/GenBank/DDBJ whole genome shotgun (WGS) entry which is preliminary data.</text>
</comment>
<keyword evidence="3" id="KW-1185">Reference proteome</keyword>
<name>A0A5E4BFH6_MARMO</name>
<reference evidence="2" key="1">
    <citation type="submission" date="2019-04" db="EMBL/GenBank/DDBJ databases">
        <authorList>
            <person name="Alioto T."/>
            <person name="Alioto T."/>
        </authorList>
    </citation>
    <scope>NUCLEOTIDE SEQUENCE [LARGE SCALE GENOMIC DNA]</scope>
</reference>
<evidence type="ECO:0000313" key="3">
    <source>
        <dbReference type="Proteomes" id="UP000335636"/>
    </source>
</evidence>
<evidence type="ECO:0000313" key="2">
    <source>
        <dbReference type="EMBL" id="VTJ67671.1"/>
    </source>
</evidence>
<protein>
    <submittedName>
        <fullName evidence="2">Uncharacterized protein</fullName>
    </submittedName>
</protein>
<gene>
    <name evidence="2" type="ORF">MONAX_5E036093</name>
</gene>
<sequence>MEVKAREKAKGSEWSKRVRKDREEAGGEMEGARVGWRGQEESGSSSSGDQSCSGRIPSRVPGFLAWLLCCPPPTSARLDAPELALPTLFLHFPRTPPQPMPPGSPG</sequence>
<dbReference type="AlphaFoldDB" id="A0A5E4BFH6"/>
<feature type="compositionally biased region" description="Basic and acidic residues" evidence="1">
    <location>
        <begin position="1"/>
        <end position="25"/>
    </location>
</feature>
<dbReference type="Proteomes" id="UP000335636">
    <property type="component" value="Unassembled WGS sequence"/>
</dbReference>
<dbReference type="EMBL" id="CABDUW010000392">
    <property type="protein sequence ID" value="VTJ67671.1"/>
    <property type="molecule type" value="Genomic_DNA"/>
</dbReference>
<accession>A0A5E4BFH6</accession>
<proteinExistence type="predicted"/>
<feature type="compositionally biased region" description="Low complexity" evidence="1">
    <location>
        <begin position="41"/>
        <end position="54"/>
    </location>
</feature>
<feature type="region of interest" description="Disordered" evidence="1">
    <location>
        <begin position="1"/>
        <end position="55"/>
    </location>
</feature>
<organism evidence="2 3">
    <name type="scientific">Marmota monax</name>
    <name type="common">Woodchuck</name>
    <dbReference type="NCBI Taxonomy" id="9995"/>
    <lineage>
        <taxon>Eukaryota</taxon>
        <taxon>Metazoa</taxon>
        <taxon>Chordata</taxon>
        <taxon>Craniata</taxon>
        <taxon>Vertebrata</taxon>
        <taxon>Euteleostomi</taxon>
        <taxon>Mammalia</taxon>
        <taxon>Eutheria</taxon>
        <taxon>Euarchontoglires</taxon>
        <taxon>Glires</taxon>
        <taxon>Rodentia</taxon>
        <taxon>Sciuromorpha</taxon>
        <taxon>Sciuridae</taxon>
        <taxon>Xerinae</taxon>
        <taxon>Marmotini</taxon>
        <taxon>Marmota</taxon>
    </lineage>
</organism>
<evidence type="ECO:0000256" key="1">
    <source>
        <dbReference type="SAM" id="MobiDB-lite"/>
    </source>
</evidence>